<keyword evidence="1" id="KW-0812">Transmembrane</keyword>
<feature type="transmembrane region" description="Helical" evidence="1">
    <location>
        <begin position="69"/>
        <end position="92"/>
    </location>
</feature>
<dbReference type="RefSeq" id="WP_334316139.1">
    <property type="nucleotide sequence ID" value="NZ_CP065938.1"/>
</dbReference>
<gene>
    <name evidence="2" type="ORF">JBF11_04240</name>
</gene>
<feature type="transmembrane region" description="Helical" evidence="1">
    <location>
        <begin position="195"/>
        <end position="219"/>
    </location>
</feature>
<feature type="transmembrane region" description="Helical" evidence="1">
    <location>
        <begin position="257"/>
        <end position="277"/>
    </location>
</feature>
<accession>A0ABY5Y2V4</accession>
<dbReference type="EMBL" id="CP065938">
    <property type="protein sequence ID" value="UWX06527.1"/>
    <property type="molecule type" value="Genomic_DNA"/>
</dbReference>
<dbReference type="Proteomes" id="UP001058120">
    <property type="component" value="Chromosome"/>
</dbReference>
<organism evidence="2 3">
    <name type="scientific">Taurinivorans muris</name>
    <dbReference type="NCBI Taxonomy" id="2787751"/>
    <lineage>
        <taxon>Bacteria</taxon>
        <taxon>Pseudomonadati</taxon>
        <taxon>Thermodesulfobacteriota</taxon>
        <taxon>Desulfovibrionia</taxon>
        <taxon>Desulfovibrionales</taxon>
        <taxon>Desulfovibrionaceae</taxon>
        <taxon>Taurinivorans</taxon>
    </lineage>
</organism>
<dbReference type="PANTHER" id="PTHR37308">
    <property type="entry name" value="INTEGRAL MEMBRANE PROTEIN"/>
    <property type="match status" value="1"/>
</dbReference>
<reference evidence="2" key="1">
    <citation type="submission" date="2020-12" db="EMBL/GenBank/DDBJ databases">
        <title>Taurinivorans muris gen. nov., sp. nov., fundamental and realized metabolic niche of a ubiquitous sulfidogenic bacterium in the murine intestine.</title>
        <authorList>
            <person name="Ye H."/>
            <person name="Hanson B.T."/>
            <person name="Loy A."/>
        </authorList>
    </citation>
    <scope>NUCLEOTIDE SEQUENCE</scope>
    <source>
        <strain evidence="2">LT0009</strain>
    </source>
</reference>
<feature type="transmembrane region" description="Helical" evidence="1">
    <location>
        <begin position="225"/>
        <end position="245"/>
    </location>
</feature>
<sequence>MNALIRYFLCGFLMGIADTIPGVSGGTIAFITGIYGKLLDTIKSVDKEFFKLLFTLQIKKAFMKIPWSFALPLLLGIGSAVFLFARIMVALLETYADIVWAFFFGLILSSLFILLAEIKKKNPHKLISVLCFFAGGLFALWLGFATPLSLETSYPVVFFSGFIAICAMILPGISGAFILVLIGQYHNILHAVTTLDFPVILLFLLGCVCGIFSFAHVLGACLNKFYHATLSFLSGILAGSLVTLFPFQSNQDFSYALLLLALVFAGFIIPITIHILGKKHS</sequence>
<name>A0ABY5Y2V4_9BACT</name>
<dbReference type="Pfam" id="PF04018">
    <property type="entry name" value="VCA0040-like"/>
    <property type="match status" value="1"/>
</dbReference>
<proteinExistence type="predicted"/>
<dbReference type="PANTHER" id="PTHR37308:SF1">
    <property type="entry name" value="POLYPRENYL-PHOSPHATE TRANSPORTER"/>
    <property type="match status" value="1"/>
</dbReference>
<feature type="transmembrane region" description="Helical" evidence="1">
    <location>
        <begin position="156"/>
        <end position="183"/>
    </location>
</feature>
<evidence type="ECO:0000313" key="3">
    <source>
        <dbReference type="Proteomes" id="UP001058120"/>
    </source>
</evidence>
<evidence type="ECO:0000313" key="2">
    <source>
        <dbReference type="EMBL" id="UWX06527.1"/>
    </source>
</evidence>
<dbReference type="InterPro" id="IPR007163">
    <property type="entry name" value="VCA0040-like"/>
</dbReference>
<feature type="transmembrane region" description="Helical" evidence="1">
    <location>
        <begin position="98"/>
        <end position="115"/>
    </location>
</feature>
<evidence type="ECO:0000256" key="1">
    <source>
        <dbReference type="SAM" id="Phobius"/>
    </source>
</evidence>
<keyword evidence="1" id="KW-0472">Membrane</keyword>
<keyword evidence="1" id="KW-1133">Transmembrane helix</keyword>
<keyword evidence="3" id="KW-1185">Reference proteome</keyword>
<protein>
    <submittedName>
        <fullName evidence="2">DUF368 domain-containing protein</fullName>
    </submittedName>
</protein>
<feature type="transmembrane region" description="Helical" evidence="1">
    <location>
        <begin position="127"/>
        <end position="144"/>
    </location>
</feature>